<evidence type="ECO:0000313" key="2">
    <source>
        <dbReference type="EMBL" id="SCZ84633.1"/>
    </source>
</evidence>
<feature type="transmembrane region" description="Helical" evidence="1">
    <location>
        <begin position="584"/>
        <end position="602"/>
    </location>
</feature>
<protein>
    <submittedName>
        <fullName evidence="2">Uncharacterized protein</fullName>
    </submittedName>
</protein>
<evidence type="ECO:0000313" key="3">
    <source>
        <dbReference type="Proteomes" id="UP000198729"/>
    </source>
</evidence>
<dbReference type="OrthoDB" id="242611at2"/>
<dbReference type="AlphaFoldDB" id="A0A1G5SBQ2"/>
<keyword evidence="3" id="KW-1185">Reference proteome</keyword>
<feature type="transmembrane region" description="Helical" evidence="1">
    <location>
        <begin position="617"/>
        <end position="638"/>
    </location>
</feature>
<organism evidence="2 3">
    <name type="scientific">Nitrosomonas mobilis</name>
    <dbReference type="NCBI Taxonomy" id="51642"/>
    <lineage>
        <taxon>Bacteria</taxon>
        <taxon>Pseudomonadati</taxon>
        <taxon>Pseudomonadota</taxon>
        <taxon>Betaproteobacteria</taxon>
        <taxon>Nitrosomonadales</taxon>
        <taxon>Nitrosomonadaceae</taxon>
        <taxon>Nitrosomonas</taxon>
    </lineage>
</organism>
<dbReference type="Proteomes" id="UP000198729">
    <property type="component" value="Unassembled WGS sequence"/>
</dbReference>
<proteinExistence type="predicted"/>
<feature type="transmembrane region" description="Helical" evidence="1">
    <location>
        <begin position="659"/>
        <end position="680"/>
    </location>
</feature>
<accession>A0A1G5SBQ2</accession>
<keyword evidence="1" id="KW-0812">Transmembrane</keyword>
<feature type="transmembrane region" description="Helical" evidence="1">
    <location>
        <begin position="787"/>
        <end position="810"/>
    </location>
</feature>
<feature type="transmembrane region" description="Helical" evidence="1">
    <location>
        <begin position="873"/>
        <end position="891"/>
    </location>
</feature>
<feature type="transmembrane region" description="Helical" evidence="1">
    <location>
        <begin position="903"/>
        <end position="919"/>
    </location>
</feature>
<dbReference type="EMBL" id="FMWO01000030">
    <property type="protein sequence ID" value="SCZ84633.1"/>
    <property type="molecule type" value="Genomic_DNA"/>
</dbReference>
<reference evidence="2 3" key="1">
    <citation type="submission" date="2016-10" db="EMBL/GenBank/DDBJ databases">
        <authorList>
            <person name="de Groot N.N."/>
        </authorList>
    </citation>
    <scope>NUCLEOTIDE SEQUENCE [LARGE SCALE GENOMIC DNA]</scope>
    <source>
        <strain evidence="2">1</strain>
    </source>
</reference>
<evidence type="ECO:0000256" key="1">
    <source>
        <dbReference type="SAM" id="Phobius"/>
    </source>
</evidence>
<feature type="transmembrane region" description="Helical" evidence="1">
    <location>
        <begin position="755"/>
        <end position="775"/>
    </location>
</feature>
<gene>
    <name evidence="2" type="ORF">NSMM_240017</name>
</gene>
<dbReference type="STRING" id="51642.NSMM_240017"/>
<keyword evidence="1" id="KW-0472">Membrane</keyword>
<dbReference type="RefSeq" id="WP_090284269.1">
    <property type="nucleotide sequence ID" value="NZ_FMWO01000030.1"/>
</dbReference>
<name>A0A1G5SBQ2_9PROT</name>
<sequence length="1006" mass="114986">MMPPIKEPDLALAGVALLVMFTFLMWHDSPIKNSRPLDPYVQHQDPRITGYGYESWLWQDPFEYDLNSCTQGDQSSTTCVSDKAEDMQNGETVKKDYVTILAPVLKAPNTLENKEIRTRYRYAVIAGLIESGYRPREPNRLHFFSSQKNSSGNQKNVSGNEYDARWERFYKESKPDIVVVWMNSEIFTNKDKLTYVSENLRKFIDKSNKVYIYDLNNIIYQKQIKAPVAFINNISFVPYLNSDEALGALTENLTQNLAKELNLRNIFRSSEVGIITEQGSEDARNLANNFLEHISKHFVERSSCHIPVMNARLPVMNAQPPVMNAQPPPCKISEIISEIKNVFYLKGLDANQTIIDKQDKNGDYQAASKQAERRAVIDLHNPSPLPVGPSQVDYLHRLAKEIKNSHNDINIDKRDSGIKAVGIFGSDFNDKLRILEALRAKMPEILVFTTDLDAQMFSPQHWQAVRNLVVASHFNLRLGPKYQEHFPGFRDSQQTNIFYHTIKLFKDDVKNDDKKPEPKIFEIGRNGPVLLAQEKDEQKKDDESSIDPLDNAQEQATEQLGLLGGITLVLIFFLWQVRPNSNYLIGWLFFGSLIIFPIAYAATIDTLGEPLSFKDGISLWPTVFIQIIATLLACAFIFSTKRILEDNSKYINRQYFDTVSNTVDGGVAWWPSLIFILSGFFYAKNDVSPSELQLDACLGVLLLLTIPYLVTSEDEKGNFRDIKNWAERNPNILGLKDLWQEYCAYGQFEHRAYRVVAIWLCFAIIETLLIYLLPPWPSPCRGDTCDWAAWVGVISFVVIMILLFFILDAVRLNYFWIQKLRTKHPLLVDKTTLKKEDDLKTFDDARINKVDSLRSLEQIIDLVAGRTLKVDRLIYFPMLCIMLMLFARTAYFDNQEFPLSKGITFAASISLLFFAGFMLRNEAGHLKRSVIKCAENLGKDCFSCKTEVDAAINRAKKTEVDEVINRINNVNKGAFEPMFEQPVMRATLIILASIGIFAAKYLKLFE</sequence>
<feature type="transmembrane region" description="Helical" evidence="1">
    <location>
        <begin position="560"/>
        <end position="577"/>
    </location>
</feature>
<keyword evidence="1" id="KW-1133">Transmembrane helix</keyword>
<feature type="transmembrane region" description="Helical" evidence="1">
    <location>
        <begin position="692"/>
        <end position="710"/>
    </location>
</feature>